<dbReference type="InterPro" id="IPR022033">
    <property type="entry name" value="Rav1p_C"/>
</dbReference>
<dbReference type="SUPFAM" id="SSF50978">
    <property type="entry name" value="WD40 repeat-like"/>
    <property type="match status" value="1"/>
</dbReference>
<dbReference type="Proteomes" id="UP000218231">
    <property type="component" value="Unassembled WGS sequence"/>
</dbReference>
<dbReference type="InterPro" id="IPR001680">
    <property type="entry name" value="WD40_rpt"/>
</dbReference>
<dbReference type="GO" id="GO:0007035">
    <property type="term" value="P:vacuolar acidification"/>
    <property type="evidence" value="ECO:0007669"/>
    <property type="project" value="TreeGrafter"/>
</dbReference>
<feature type="compositionally biased region" description="Basic and acidic residues" evidence="2">
    <location>
        <begin position="1143"/>
        <end position="1167"/>
    </location>
</feature>
<feature type="compositionally biased region" description="Acidic residues" evidence="2">
    <location>
        <begin position="1562"/>
        <end position="1580"/>
    </location>
</feature>
<evidence type="ECO:0000256" key="2">
    <source>
        <dbReference type="SAM" id="MobiDB-lite"/>
    </source>
</evidence>
<dbReference type="GO" id="GO:0043291">
    <property type="term" value="C:RAVE complex"/>
    <property type="evidence" value="ECO:0007669"/>
    <property type="project" value="TreeGrafter"/>
</dbReference>
<feature type="domain" description="RAVE complex protein Rav1 C-terminal" evidence="3">
    <location>
        <begin position="626"/>
        <end position="902"/>
    </location>
</feature>
<feature type="repeat" description="WD" evidence="1">
    <location>
        <begin position="1857"/>
        <end position="1898"/>
    </location>
</feature>
<dbReference type="PROSITE" id="PS50082">
    <property type="entry name" value="WD_REPEATS_2"/>
    <property type="match status" value="1"/>
</dbReference>
<dbReference type="Gene3D" id="2.130.10.10">
    <property type="entry name" value="YVTN repeat-like/Quinoprotein amine dehydrogenase"/>
    <property type="match status" value="1"/>
</dbReference>
<accession>A0A2A2KJ90</accession>
<evidence type="ECO:0000313" key="4">
    <source>
        <dbReference type="EMBL" id="PAV73995.1"/>
    </source>
</evidence>
<dbReference type="InterPro" id="IPR052208">
    <property type="entry name" value="DmX-like/RAVE_component"/>
</dbReference>
<dbReference type="Pfam" id="PF00400">
    <property type="entry name" value="WD40"/>
    <property type="match status" value="2"/>
</dbReference>
<feature type="compositionally biased region" description="Low complexity" evidence="2">
    <location>
        <begin position="1005"/>
        <end position="1022"/>
    </location>
</feature>
<dbReference type="Pfam" id="PF12234">
    <property type="entry name" value="Rav1p_C"/>
    <property type="match status" value="1"/>
</dbReference>
<reference evidence="4 5" key="1">
    <citation type="journal article" date="2017" name="Curr. Biol.">
        <title>Genome architecture and evolution of a unichromosomal asexual nematode.</title>
        <authorList>
            <person name="Fradin H."/>
            <person name="Zegar C."/>
            <person name="Gutwein M."/>
            <person name="Lucas J."/>
            <person name="Kovtun M."/>
            <person name="Corcoran D."/>
            <person name="Baugh L.R."/>
            <person name="Kiontke K."/>
            <person name="Gunsalus K."/>
            <person name="Fitch D.H."/>
            <person name="Piano F."/>
        </authorList>
    </citation>
    <scope>NUCLEOTIDE SEQUENCE [LARGE SCALE GENOMIC DNA]</scope>
    <source>
        <strain evidence="4">PF1309</strain>
    </source>
</reference>
<feature type="region of interest" description="Disordered" evidence="2">
    <location>
        <begin position="1446"/>
        <end position="1492"/>
    </location>
</feature>
<keyword evidence="5" id="KW-1185">Reference proteome</keyword>
<evidence type="ECO:0000256" key="1">
    <source>
        <dbReference type="PROSITE-ProRule" id="PRU00221"/>
    </source>
</evidence>
<feature type="compositionally biased region" description="Acidic residues" evidence="2">
    <location>
        <begin position="506"/>
        <end position="519"/>
    </location>
</feature>
<keyword evidence="1" id="KW-0853">WD repeat</keyword>
<sequence>MRFWRCIPSSSSSSKYEWREWNMISDNKPSELDVDGEIYSVSAAHSGRIACAYDTALTSSLSAHSKIEIGVFECESSGGVEWLREDTLSVGKIEIASAPTLIVPGQMSPPPADPAHLANSAHSQRLSNGPSEDLIRAMGKLQHHQGIPSIHLRNMVRLDWVSTEDGGHILTAGIGSKIFLYTQMAQDPAQQNVALMKESETSLRRPSLRKASSLLPSIHAHNRLTRWVCTRRLELGSVDGLPPIPVTLSWARDGILIVGMQSEMRVFNQWNFKPTEVGQELHSAAAHKAVTNMKGNPSTMGLGLPLSASHSMLDQLSKKKDMPTTKSRLLLDAMAQQHANTNEQRIVLETLSSDGLFEASRLASPILPQYHPKQLIVLLNAGKTKRVKAILLHVLNSLKDRKVSVHNPLSRASSIRRMSTVDGADEVQVNGMVQSKQDNKSIINMDEESPDYDEIDDIPPLQLHLLMAADSSDSGLGERAEEVFDSEDRGREGEYDGLFNGNDQMRDEDLDDMLNDTDSQEGKRSRHASGSSITSKENVKISSIGLVNTQFTIRHNRMLTEMLTHTHLPGLSSVDQMHLLAIADTLSHFSSDQIDRLAQANAQMQPVVPSVLGDATGGYATATAGVETVDECGLRYLMAMKQHEYLLLCLPYKQKIELRKSGLSSSHIIWAQHSETETELLNAIPGMQKANPTWDELRSLGIAWWLKNTASLRICVEKLAKAAFQQNQDPMDASLFYLALKKKNVLTHLFKTSRNPVMTDFFMNDFNTEHWKKVAAKNAFVLMSKQRFQHAAAFFLLSGSLKDALQTILAKCQDLQLAMVVLRLFESDPDAQQAMLKEILCKEVLGQTPEEFDENRGKTDDDQILSREASKDPFERSMTYWLLKDYTRAAHTLVEEAHGQRQSQMTRLSDIFNFYSFLRRHPLVVRQKLTDAGIQVGSTEKFLAIGKQLESLVTPAERRLFFRTAAEHMAHGCPMLALDVLSGLPKHLSMVTDISEAIKSAENKNPSPSLAAVNSAANVSSSDRVDATDWSQPTNVVEKDELQLDWSDDEGGEEEEKETKKEEQPPARPDELYIDLTSVASTSTTPIDIIAQHLKFVACLRILTEELSTLASGFEVDGGQLRYQLFQWLEFEVDVLKEQCDYRSHDDAERGNEEEREQREETADSSDRTGSYGMNTSIVPSLHEAIRNDRAEMHSKMNAAARRRKWLIANQKLIRSFASFCALHSAQNHRLTSALMELLLLLLEVQRDSGMQYVQDPVPDFNSFPLLEASISSTKMFVSSPLAFIENQCYDLLSTVADMHAVPDIDCGLQKAYILYNLGQGLSACLYQSLCVVDQLDVPLLMRNLDRTGALTRSAKYASASECIQVTSEPCKWPGVDSLIALLNLERDDDAPHLRMLLVECFVAITTSLFCFALAAYDPRWLYRLCANKIDNQRFAMLFGGSGEKTLKALPPSRPPRPTPPRTKRISDGADSSQSSISGTPPRPPPAVPQNTPAFESIQAQAQSGGSIDSSAHVVRSRLNSRVMGHEQSKTVLEHKIVKWVSPTKNIVQFYADKPPCRTDDWGVDYDSDNENEKDLDDSREETRDDKVLPNSYPWQLMRLAMIEQQIHMIRQFLVLTGYDPNDIPSVAPRVEAVLRLLDGWAIQQRQIVRAMHQSGSSVDIIPNTTLDVTEPTQNMNDQAVFRKYSAVLEPSNTPFESDDPRILPLKRLWAFLLREQHLQPIFIRYLFSKVGQVENPPSRSLSNGALSNLENASLPDAYKIMQKDSEPIVAFACNQEKPGLLVVSNGRELQEMDISDIFRETGNSMSWLYNRTELDMSLLGMRKTDPLRENDDYQLFTEANSNAQSGAATKTANMLLKRKETGIRRVDSHPSSPFYVTGSSDGSIKMWKWGGKEVVYTARVAGQHAKVTKITFSYNGNKFAAVDGDGMLCLWQATQAAEQKKPFFSARCHNKTACDVRFLGHSASVLLTAGCSSLDQNLGLWDTLLPQNKALVHTWACHPEGAQVALYLPNQQSIVSGGRHGELCFWDIRQRQLRNTIKAFDATCTVKTLTTDYAQDLIVVGSSEGDIKIWSADSNPLLMYALPGEHAVKSGFSFRQVSSSSVQGVQQVYIDPQMRMFSCGADASLKFRTLPSVYSMTNLL</sequence>
<evidence type="ECO:0000313" key="5">
    <source>
        <dbReference type="Proteomes" id="UP000218231"/>
    </source>
</evidence>
<feature type="compositionally biased region" description="Acidic residues" evidence="2">
    <location>
        <begin position="1046"/>
        <end position="1056"/>
    </location>
</feature>
<feature type="compositionally biased region" description="Pro residues" evidence="2">
    <location>
        <begin position="1452"/>
        <end position="1461"/>
    </location>
</feature>
<feature type="region of interest" description="Disordered" evidence="2">
    <location>
        <begin position="472"/>
        <end position="534"/>
    </location>
</feature>
<comment type="caution">
    <text evidence="4">The sequence shown here is derived from an EMBL/GenBank/DDBJ whole genome shotgun (WGS) entry which is preliminary data.</text>
</comment>
<dbReference type="InterPro" id="IPR015943">
    <property type="entry name" value="WD40/YVTN_repeat-like_dom_sf"/>
</dbReference>
<proteinExistence type="predicted"/>
<feature type="region of interest" description="Disordered" evidence="2">
    <location>
        <begin position="1143"/>
        <end position="1175"/>
    </location>
</feature>
<dbReference type="EMBL" id="LIAE01008445">
    <property type="protein sequence ID" value="PAV73995.1"/>
    <property type="molecule type" value="Genomic_DNA"/>
</dbReference>
<dbReference type="SMART" id="SM00320">
    <property type="entry name" value="WD40"/>
    <property type="match status" value="5"/>
</dbReference>
<dbReference type="InterPro" id="IPR036322">
    <property type="entry name" value="WD40_repeat_dom_sf"/>
</dbReference>
<dbReference type="OrthoDB" id="342131at2759"/>
<feature type="compositionally biased region" description="Basic and acidic residues" evidence="2">
    <location>
        <begin position="1057"/>
        <end position="1070"/>
    </location>
</feature>
<dbReference type="PANTHER" id="PTHR13950:SF9">
    <property type="entry name" value="RABCONNECTIN-3A"/>
    <property type="match status" value="1"/>
</dbReference>
<dbReference type="FunFam" id="2.130.10.10:FF:000651">
    <property type="entry name" value="RaBConnectin related"/>
    <property type="match status" value="1"/>
</dbReference>
<feature type="compositionally biased region" description="Low complexity" evidence="2">
    <location>
        <begin position="1469"/>
        <end position="1479"/>
    </location>
</feature>
<gene>
    <name evidence="4" type="ORF">WR25_00482</name>
</gene>
<organism evidence="4 5">
    <name type="scientific">Diploscapter pachys</name>
    <dbReference type="NCBI Taxonomy" id="2018661"/>
    <lineage>
        <taxon>Eukaryota</taxon>
        <taxon>Metazoa</taxon>
        <taxon>Ecdysozoa</taxon>
        <taxon>Nematoda</taxon>
        <taxon>Chromadorea</taxon>
        <taxon>Rhabditida</taxon>
        <taxon>Rhabditina</taxon>
        <taxon>Rhabditomorpha</taxon>
        <taxon>Rhabditoidea</taxon>
        <taxon>Rhabditidae</taxon>
        <taxon>Diploscapter</taxon>
    </lineage>
</organism>
<name>A0A2A2KJ90_9BILA</name>
<feature type="compositionally biased region" description="Basic and acidic residues" evidence="2">
    <location>
        <begin position="476"/>
        <end position="494"/>
    </location>
</feature>
<dbReference type="PANTHER" id="PTHR13950">
    <property type="entry name" value="RABCONNECTIN-RELATED"/>
    <property type="match status" value="1"/>
</dbReference>
<dbReference type="STRING" id="2018661.A0A2A2KJ90"/>
<feature type="region of interest" description="Disordered" evidence="2">
    <location>
        <begin position="1002"/>
        <end position="1070"/>
    </location>
</feature>
<feature type="region of interest" description="Disordered" evidence="2">
    <location>
        <begin position="1559"/>
        <end position="1585"/>
    </location>
</feature>
<feature type="region of interest" description="Disordered" evidence="2">
    <location>
        <begin position="108"/>
        <end position="128"/>
    </location>
</feature>
<protein>
    <recommendedName>
        <fullName evidence="3">RAVE complex protein Rav1 C-terminal domain-containing protein</fullName>
    </recommendedName>
</protein>
<evidence type="ECO:0000259" key="3">
    <source>
        <dbReference type="Pfam" id="PF12234"/>
    </source>
</evidence>